<feature type="domain" description="RING-type" evidence="2">
    <location>
        <begin position="23"/>
        <end position="69"/>
    </location>
</feature>
<gene>
    <name evidence="3" type="ORF">GTHE00462_LOCUS28314</name>
</gene>
<reference evidence="3" key="1">
    <citation type="submission" date="2021-01" db="EMBL/GenBank/DDBJ databases">
        <authorList>
            <person name="Corre E."/>
            <person name="Pelletier E."/>
            <person name="Niang G."/>
            <person name="Scheremetjew M."/>
            <person name="Finn R."/>
            <person name="Kale V."/>
            <person name="Holt S."/>
            <person name="Cochrane G."/>
            <person name="Meng A."/>
            <person name="Brown T."/>
            <person name="Cohen L."/>
        </authorList>
    </citation>
    <scope>NUCLEOTIDE SEQUENCE</scope>
    <source>
        <strain evidence="3">CCMP 2712</strain>
    </source>
</reference>
<organism evidence="3">
    <name type="scientific">Guillardia theta</name>
    <name type="common">Cryptophyte</name>
    <name type="synonym">Cryptomonas phi</name>
    <dbReference type="NCBI Taxonomy" id="55529"/>
    <lineage>
        <taxon>Eukaryota</taxon>
        <taxon>Cryptophyceae</taxon>
        <taxon>Pyrenomonadales</taxon>
        <taxon>Geminigeraceae</taxon>
        <taxon>Guillardia</taxon>
    </lineage>
</organism>
<sequence length="197" mass="21571">MIDPRPVVPTAEQHSSPQSNSFCALCGQTVGTLEVTTECGHYAHSSCWQQHMAKHADLHKKTITCPVCSTNLNLRQLEHAHASPHMKSSHLNSISSLDDHLDDGLYPKCYQITDGKSHSNFDEDEIDSSVDTSTSSCPEEQSFLTSSYIASPNLKSDGICAEVCSSCTLCYGFVISCRLVSLTTQFSRHTSKNASLR</sequence>
<name>A0A7S4UQ70_GUITH</name>
<protein>
    <recommendedName>
        <fullName evidence="2">RING-type domain-containing protein</fullName>
    </recommendedName>
</protein>
<dbReference type="InterPro" id="IPR013083">
    <property type="entry name" value="Znf_RING/FYVE/PHD"/>
</dbReference>
<keyword evidence="1" id="KW-0479">Metal-binding</keyword>
<dbReference type="InterPro" id="IPR001841">
    <property type="entry name" value="Znf_RING"/>
</dbReference>
<dbReference type="Gene3D" id="3.30.40.10">
    <property type="entry name" value="Zinc/RING finger domain, C3HC4 (zinc finger)"/>
    <property type="match status" value="1"/>
</dbReference>
<proteinExistence type="predicted"/>
<evidence type="ECO:0000313" key="3">
    <source>
        <dbReference type="EMBL" id="CAE2322670.1"/>
    </source>
</evidence>
<dbReference type="PROSITE" id="PS50089">
    <property type="entry name" value="ZF_RING_2"/>
    <property type="match status" value="1"/>
</dbReference>
<dbReference type="EMBL" id="HBKN01036256">
    <property type="protein sequence ID" value="CAE2322670.1"/>
    <property type="molecule type" value="Transcribed_RNA"/>
</dbReference>
<evidence type="ECO:0000256" key="1">
    <source>
        <dbReference type="PROSITE-ProRule" id="PRU00175"/>
    </source>
</evidence>
<dbReference type="SUPFAM" id="SSF57850">
    <property type="entry name" value="RING/U-box"/>
    <property type="match status" value="1"/>
</dbReference>
<evidence type="ECO:0000259" key="2">
    <source>
        <dbReference type="PROSITE" id="PS50089"/>
    </source>
</evidence>
<dbReference type="AlphaFoldDB" id="A0A7S4UQ70"/>
<dbReference type="GO" id="GO:0008270">
    <property type="term" value="F:zinc ion binding"/>
    <property type="evidence" value="ECO:0007669"/>
    <property type="project" value="UniProtKB-KW"/>
</dbReference>
<keyword evidence="1" id="KW-0862">Zinc</keyword>
<keyword evidence="1" id="KW-0863">Zinc-finger</keyword>
<accession>A0A7S4UQ70</accession>